<name>A0AAD6CS89_9EURO</name>
<comment type="caution">
    <text evidence="2">The sequence shown here is derived from an EMBL/GenBank/DDBJ whole genome shotgun (WGS) entry which is preliminary data.</text>
</comment>
<dbReference type="PANTHER" id="PTHR30383:SF19">
    <property type="entry name" value="FIBRONECTIN TYPE-III DOMAIN-CONTAINING PROTEIN"/>
    <property type="match status" value="1"/>
</dbReference>
<protein>
    <recommendedName>
        <fullName evidence="1">SGNH hydrolase-type esterase domain-containing protein</fullName>
    </recommendedName>
</protein>
<dbReference type="InterPro" id="IPR036514">
    <property type="entry name" value="SGNH_hydro_sf"/>
</dbReference>
<gene>
    <name evidence="2" type="ORF">N7494_007320</name>
</gene>
<dbReference type="Pfam" id="PF13472">
    <property type="entry name" value="Lipase_GDSL_2"/>
    <property type="match status" value="1"/>
</dbReference>
<accession>A0AAD6CS89</accession>
<proteinExistence type="predicted"/>
<sequence>MSRQLSILCFGNSLTAGFYSYGLEYNPYAIKLKEHLEHEFLGLELLTTVAGQPGDLVCRPGAFLSRIEMKCDNSHYDWVIFLGGTNDLGYGFDSEKIYAGLQDSWDVVLRSGAKVLSLTIPECQARVKNLDLRRSALNKLILDHKAERYYAFDLCSKIPYHSSTEQFIEEIFDDGLHLTAKGYDLMGQVIGEHLAGILKEESDGQAQNVEL</sequence>
<dbReference type="InterPro" id="IPR051532">
    <property type="entry name" value="Ester_Hydrolysis_Enzymes"/>
</dbReference>
<evidence type="ECO:0000313" key="2">
    <source>
        <dbReference type="EMBL" id="KAJ5537841.1"/>
    </source>
</evidence>
<dbReference type="PANTHER" id="PTHR30383">
    <property type="entry name" value="THIOESTERASE 1/PROTEASE 1/LYSOPHOSPHOLIPASE L1"/>
    <property type="match status" value="1"/>
</dbReference>
<dbReference type="SUPFAM" id="SSF52266">
    <property type="entry name" value="SGNH hydrolase"/>
    <property type="match status" value="1"/>
</dbReference>
<keyword evidence="3" id="KW-1185">Reference proteome</keyword>
<dbReference type="Gene3D" id="3.40.50.1110">
    <property type="entry name" value="SGNH hydrolase"/>
    <property type="match status" value="1"/>
</dbReference>
<dbReference type="GO" id="GO:0004622">
    <property type="term" value="F:phosphatidylcholine lysophospholipase activity"/>
    <property type="evidence" value="ECO:0007669"/>
    <property type="project" value="TreeGrafter"/>
</dbReference>
<evidence type="ECO:0000259" key="1">
    <source>
        <dbReference type="Pfam" id="PF13472"/>
    </source>
</evidence>
<evidence type="ECO:0000313" key="3">
    <source>
        <dbReference type="Proteomes" id="UP001220324"/>
    </source>
</evidence>
<dbReference type="EMBL" id="JAQIZZ010000006">
    <property type="protein sequence ID" value="KAJ5537841.1"/>
    <property type="molecule type" value="Genomic_DNA"/>
</dbReference>
<organism evidence="2 3">
    <name type="scientific">Penicillium frequentans</name>
    <dbReference type="NCBI Taxonomy" id="3151616"/>
    <lineage>
        <taxon>Eukaryota</taxon>
        <taxon>Fungi</taxon>
        <taxon>Dikarya</taxon>
        <taxon>Ascomycota</taxon>
        <taxon>Pezizomycotina</taxon>
        <taxon>Eurotiomycetes</taxon>
        <taxon>Eurotiomycetidae</taxon>
        <taxon>Eurotiales</taxon>
        <taxon>Aspergillaceae</taxon>
        <taxon>Penicillium</taxon>
    </lineage>
</organism>
<dbReference type="AlphaFoldDB" id="A0AAD6CS89"/>
<feature type="domain" description="SGNH hydrolase-type esterase" evidence="1">
    <location>
        <begin position="9"/>
        <end position="185"/>
    </location>
</feature>
<dbReference type="Proteomes" id="UP001220324">
    <property type="component" value="Unassembled WGS sequence"/>
</dbReference>
<dbReference type="CDD" id="cd00229">
    <property type="entry name" value="SGNH_hydrolase"/>
    <property type="match status" value="1"/>
</dbReference>
<dbReference type="InterPro" id="IPR013830">
    <property type="entry name" value="SGNH_hydro"/>
</dbReference>
<reference evidence="2 3" key="1">
    <citation type="journal article" date="2023" name="IMA Fungus">
        <title>Comparative genomic study of the Penicillium genus elucidates a diverse pangenome and 15 lateral gene transfer events.</title>
        <authorList>
            <person name="Petersen C."/>
            <person name="Sorensen T."/>
            <person name="Nielsen M.R."/>
            <person name="Sondergaard T.E."/>
            <person name="Sorensen J.L."/>
            <person name="Fitzpatrick D.A."/>
            <person name="Frisvad J.C."/>
            <person name="Nielsen K.L."/>
        </authorList>
    </citation>
    <scope>NUCLEOTIDE SEQUENCE [LARGE SCALE GENOMIC DNA]</scope>
    <source>
        <strain evidence="2 3">IBT 35679</strain>
    </source>
</reference>